<dbReference type="Pfam" id="PF01979">
    <property type="entry name" value="Amidohydro_1"/>
    <property type="match status" value="1"/>
</dbReference>
<sequence length="397" mass="40751">MRIVFRAATVITDVLADEAVDDATVLVEDDRIVWVGPTVDAPADEAAAVVDLGRRVLFPGLMDAHVHLAFDAGNDPVASMLARDEQAQLDGMRLSARQLVESGVTFARDLGAPRGLSARIRDEIRSGTTPGPRLMVAGRPLTRPNGHCWFMGNEVDGPERARAAVQEEIESGADLVKVMVTGGRMTPGTDPLRFEVSEAALAAIVDEAHRHGVTVAAHALSTVGVRAAAAAGVDSIEHATFISSEGGDGYDATVVRDLVSAGTGVCPTLGLAGAHTHPISLDVRGGWVAQLHAAGVPILAGTDSGIPRHPHVGGVVDGLRGLVASGLSVRQVLAAATEAGMRAAGLEKAGAVKPGYLADLIAVDADPRSGVDALLDPPFVVVGGRVVKDVIGCAAVG</sequence>
<dbReference type="SUPFAM" id="SSF51556">
    <property type="entry name" value="Metallo-dependent hydrolases"/>
    <property type="match status" value="1"/>
</dbReference>
<reference evidence="2 3" key="1">
    <citation type="submission" date="2024-10" db="EMBL/GenBank/DDBJ databases">
        <title>The Natural Products Discovery Center: Release of the First 8490 Sequenced Strains for Exploring Actinobacteria Biosynthetic Diversity.</title>
        <authorList>
            <person name="Kalkreuter E."/>
            <person name="Kautsar S.A."/>
            <person name="Yang D."/>
            <person name="Bader C.D."/>
            <person name="Teijaro C.N."/>
            <person name="Fluegel L."/>
            <person name="Davis C.M."/>
            <person name="Simpson J.R."/>
            <person name="Lauterbach L."/>
            <person name="Steele A.D."/>
            <person name="Gui C."/>
            <person name="Meng S."/>
            <person name="Li G."/>
            <person name="Viehrig K."/>
            <person name="Ye F."/>
            <person name="Su P."/>
            <person name="Kiefer A.F."/>
            <person name="Nichols A."/>
            <person name="Cepeda A.J."/>
            <person name="Yan W."/>
            <person name="Fan B."/>
            <person name="Jiang Y."/>
            <person name="Adhikari A."/>
            <person name="Zheng C.-J."/>
            <person name="Schuster L."/>
            <person name="Cowan T.M."/>
            <person name="Smanski M.J."/>
            <person name="Chevrette M.G."/>
            <person name="De Carvalho L.P.S."/>
            <person name="Shen B."/>
        </authorList>
    </citation>
    <scope>NUCLEOTIDE SEQUENCE [LARGE SCALE GENOMIC DNA]</scope>
    <source>
        <strain evidence="2 3">NPDC002173</strain>
    </source>
</reference>
<dbReference type="RefSeq" id="WP_387412905.1">
    <property type="nucleotide sequence ID" value="NZ_JBIASD010000012.1"/>
</dbReference>
<name>A0ABW6SS95_9ACTN</name>
<feature type="domain" description="Amidohydrolase-related" evidence="1">
    <location>
        <begin position="56"/>
        <end position="389"/>
    </location>
</feature>
<dbReference type="PANTHER" id="PTHR43135:SF3">
    <property type="entry name" value="ALPHA-D-RIBOSE 1-METHYLPHOSPHONATE 5-TRIPHOSPHATE DIPHOSPHATASE"/>
    <property type="match status" value="1"/>
</dbReference>
<proteinExistence type="predicted"/>
<dbReference type="SUPFAM" id="SSF51338">
    <property type="entry name" value="Composite domain of metallo-dependent hydrolases"/>
    <property type="match status" value="1"/>
</dbReference>
<evidence type="ECO:0000313" key="3">
    <source>
        <dbReference type="Proteomes" id="UP001602013"/>
    </source>
</evidence>
<dbReference type="InterPro" id="IPR051781">
    <property type="entry name" value="Metallo-dep_Hydrolase"/>
</dbReference>
<dbReference type="InterPro" id="IPR011059">
    <property type="entry name" value="Metal-dep_hydrolase_composite"/>
</dbReference>
<protein>
    <submittedName>
        <fullName evidence="2">Amidohydrolase family protein</fullName>
    </submittedName>
</protein>
<dbReference type="Gene3D" id="2.30.40.10">
    <property type="entry name" value="Urease, subunit C, domain 1"/>
    <property type="match status" value="1"/>
</dbReference>
<evidence type="ECO:0000313" key="2">
    <source>
        <dbReference type="EMBL" id="MFF3667758.1"/>
    </source>
</evidence>
<dbReference type="InterPro" id="IPR006680">
    <property type="entry name" value="Amidohydro-rel"/>
</dbReference>
<gene>
    <name evidence="2" type="ORF">ACFYXI_19375</name>
</gene>
<keyword evidence="3" id="KW-1185">Reference proteome</keyword>
<organism evidence="2 3">
    <name type="scientific">Microtetraspora malaysiensis</name>
    <dbReference type="NCBI Taxonomy" id="161358"/>
    <lineage>
        <taxon>Bacteria</taxon>
        <taxon>Bacillati</taxon>
        <taxon>Actinomycetota</taxon>
        <taxon>Actinomycetes</taxon>
        <taxon>Streptosporangiales</taxon>
        <taxon>Streptosporangiaceae</taxon>
        <taxon>Microtetraspora</taxon>
    </lineage>
</organism>
<evidence type="ECO:0000259" key="1">
    <source>
        <dbReference type="Pfam" id="PF01979"/>
    </source>
</evidence>
<dbReference type="Proteomes" id="UP001602013">
    <property type="component" value="Unassembled WGS sequence"/>
</dbReference>
<dbReference type="PANTHER" id="PTHR43135">
    <property type="entry name" value="ALPHA-D-RIBOSE 1-METHYLPHOSPHONATE 5-TRIPHOSPHATE DIPHOSPHATASE"/>
    <property type="match status" value="1"/>
</dbReference>
<dbReference type="InterPro" id="IPR032466">
    <property type="entry name" value="Metal_Hydrolase"/>
</dbReference>
<dbReference type="EMBL" id="JBIASD010000012">
    <property type="protein sequence ID" value="MFF3667758.1"/>
    <property type="molecule type" value="Genomic_DNA"/>
</dbReference>
<accession>A0ABW6SS95</accession>
<comment type="caution">
    <text evidence="2">The sequence shown here is derived from an EMBL/GenBank/DDBJ whole genome shotgun (WGS) entry which is preliminary data.</text>
</comment>
<dbReference type="Gene3D" id="3.20.20.140">
    <property type="entry name" value="Metal-dependent hydrolases"/>
    <property type="match status" value="1"/>
</dbReference>